<evidence type="ECO:0000313" key="5">
    <source>
        <dbReference type="Proteomes" id="UP000004725"/>
    </source>
</evidence>
<reference evidence="6" key="2">
    <citation type="submission" date="2016-07" db="EMBL/GenBank/DDBJ databases">
        <authorList>
            <person name="See-Too W.S."/>
        </authorList>
    </citation>
    <scope>NUCLEOTIDE SEQUENCE [LARGE SCALE GENOMIC DNA]</scope>
    <source>
        <strain evidence="6">DSM 14505</strain>
    </source>
</reference>
<keyword evidence="6" id="KW-1185">Reference proteome</keyword>
<dbReference type="RefSeq" id="WP_006829505.1">
    <property type="nucleotide sequence ID" value="NZ_AJYB01000023.1"/>
</dbReference>
<dbReference type="PROSITE" id="PS51186">
    <property type="entry name" value="GNAT"/>
    <property type="match status" value="1"/>
</dbReference>
<sequence>MNLINVSEEMQIYQITQPFEEEARDVILKGLEERFGFIDSRYNPDLKSIIESFSRQGAVFLIGIYVGQVICTGAVSFEASGVGRIERMSVLKEHRRSGVAKRMINSLEAWSKENGYQQLVLETNNGWQSAIDLYKNRGYNLFLNDGECSYFIKELV</sequence>
<dbReference type="PANTHER" id="PTHR13947">
    <property type="entry name" value="GNAT FAMILY N-ACETYLTRANSFERASE"/>
    <property type="match status" value="1"/>
</dbReference>
<gene>
    <name evidence="4" type="ORF">A1A1_07509</name>
    <name evidence="3" type="ORF">BBH88_12445</name>
</gene>
<dbReference type="eggNOG" id="COG0456">
    <property type="taxonomic scope" value="Bacteria"/>
</dbReference>
<feature type="domain" description="N-acetyltransferase" evidence="2">
    <location>
        <begin position="14"/>
        <end position="156"/>
    </location>
</feature>
<dbReference type="SUPFAM" id="SSF55729">
    <property type="entry name" value="Acyl-CoA N-acyltransferases (Nat)"/>
    <property type="match status" value="1"/>
</dbReference>
<dbReference type="InterPro" id="IPR000182">
    <property type="entry name" value="GNAT_dom"/>
</dbReference>
<dbReference type="GO" id="GO:0008080">
    <property type="term" value="F:N-acetyltransferase activity"/>
    <property type="evidence" value="ECO:0007669"/>
    <property type="project" value="InterPro"/>
</dbReference>
<dbReference type="Pfam" id="PF00583">
    <property type="entry name" value="Acetyltransf_1"/>
    <property type="match status" value="1"/>
</dbReference>
<dbReference type="AlphaFoldDB" id="A0A1C7DHJ9"/>
<dbReference type="CDD" id="cd04301">
    <property type="entry name" value="NAT_SF"/>
    <property type="match status" value="1"/>
</dbReference>
<dbReference type="InterPro" id="IPR050769">
    <property type="entry name" value="NAT_camello-type"/>
</dbReference>
<reference evidence="3" key="3">
    <citation type="submission" date="2016-10" db="EMBL/GenBank/DDBJ databases">
        <authorList>
            <person name="See-Too W.S."/>
        </authorList>
    </citation>
    <scope>NUCLEOTIDE SEQUENCE</scope>
    <source>
        <strain evidence="3">DSM 14505</strain>
    </source>
</reference>
<dbReference type="KEGG" id="pana:BBH88_12445"/>
<reference evidence="4 5" key="1">
    <citation type="journal article" date="2012" name="J. Bacteriol.">
        <title>Genome Sequence of the Antarctic Psychrophile Bacterium Planococcus antarcticus DSM 14505.</title>
        <authorList>
            <person name="Margolles A."/>
            <person name="Gueimonde M."/>
            <person name="Sanchez B."/>
        </authorList>
    </citation>
    <scope>NUCLEOTIDE SEQUENCE [LARGE SCALE GENOMIC DNA]</scope>
    <source>
        <strain evidence="4 5">DSM 14505</strain>
    </source>
</reference>
<accession>A0A1C7DHJ9</accession>
<evidence type="ECO:0000259" key="2">
    <source>
        <dbReference type="PROSITE" id="PS51186"/>
    </source>
</evidence>
<evidence type="ECO:0000256" key="1">
    <source>
        <dbReference type="ARBA" id="ARBA00022679"/>
    </source>
</evidence>
<protein>
    <submittedName>
        <fullName evidence="3 4">N-acetyltransferase</fullName>
    </submittedName>
</protein>
<dbReference type="InterPro" id="IPR016181">
    <property type="entry name" value="Acyl_CoA_acyltransferase"/>
</dbReference>
<evidence type="ECO:0000313" key="4">
    <source>
        <dbReference type="EMBL" id="EIM07010.1"/>
    </source>
</evidence>
<proteinExistence type="predicted"/>
<evidence type="ECO:0000313" key="3">
    <source>
        <dbReference type="EMBL" id="ANU11049.1"/>
    </source>
</evidence>
<dbReference type="Proteomes" id="UP000004725">
    <property type="component" value="Unassembled WGS sequence"/>
</dbReference>
<keyword evidence="1" id="KW-0808">Transferase</keyword>
<dbReference type="Proteomes" id="UP000092661">
    <property type="component" value="Chromosome"/>
</dbReference>
<evidence type="ECO:0000313" key="6">
    <source>
        <dbReference type="Proteomes" id="UP000092661"/>
    </source>
</evidence>
<organism evidence="4 5">
    <name type="scientific">Planococcus antarcticus DSM 14505</name>
    <dbReference type="NCBI Taxonomy" id="1185653"/>
    <lineage>
        <taxon>Bacteria</taxon>
        <taxon>Bacillati</taxon>
        <taxon>Bacillota</taxon>
        <taxon>Bacilli</taxon>
        <taxon>Bacillales</taxon>
        <taxon>Caryophanaceae</taxon>
        <taxon>Planococcus</taxon>
    </lineage>
</organism>
<dbReference type="OrthoDB" id="2665328at2"/>
<dbReference type="EMBL" id="AJYB01000023">
    <property type="protein sequence ID" value="EIM07010.1"/>
    <property type="molecule type" value="Genomic_DNA"/>
</dbReference>
<dbReference type="Gene3D" id="3.40.630.30">
    <property type="match status" value="1"/>
</dbReference>
<dbReference type="EMBL" id="CP016534">
    <property type="protein sequence ID" value="ANU11049.1"/>
    <property type="molecule type" value="Genomic_DNA"/>
</dbReference>
<name>A0A1C7DHJ9_9BACL</name>
<dbReference type="PANTHER" id="PTHR13947:SF37">
    <property type="entry name" value="LD18367P"/>
    <property type="match status" value="1"/>
</dbReference>